<keyword evidence="9" id="KW-1185">Reference proteome</keyword>
<proteinExistence type="predicted"/>
<evidence type="ECO:0000256" key="2">
    <source>
        <dbReference type="ARBA" id="ARBA00012483"/>
    </source>
</evidence>
<evidence type="ECO:0000313" key="8">
    <source>
        <dbReference type="EMBL" id="KZV44357.1"/>
    </source>
</evidence>
<dbReference type="SMART" id="SM00184">
    <property type="entry name" value="RING"/>
    <property type="match status" value="1"/>
</dbReference>
<dbReference type="PROSITE" id="PS50089">
    <property type="entry name" value="ZF_RING_2"/>
    <property type="match status" value="1"/>
</dbReference>
<evidence type="ECO:0000256" key="5">
    <source>
        <dbReference type="ARBA" id="ARBA00022833"/>
    </source>
</evidence>
<dbReference type="PANTHER" id="PTHR15710:SF196">
    <property type="entry name" value="F6A14.12 PROTEIN-RELATED"/>
    <property type="match status" value="1"/>
</dbReference>
<name>A0A2Z7CER4_9LAMI</name>
<dbReference type="SUPFAM" id="SSF57850">
    <property type="entry name" value="RING/U-box"/>
    <property type="match status" value="1"/>
</dbReference>
<keyword evidence="5" id="KW-0862">Zinc</keyword>
<dbReference type="InterPro" id="IPR013083">
    <property type="entry name" value="Znf_RING/FYVE/PHD"/>
</dbReference>
<reference evidence="8 9" key="1">
    <citation type="journal article" date="2015" name="Proc. Natl. Acad. Sci. U.S.A.">
        <title>The resurrection genome of Boea hygrometrica: A blueprint for survival of dehydration.</title>
        <authorList>
            <person name="Xiao L."/>
            <person name="Yang G."/>
            <person name="Zhang L."/>
            <person name="Yang X."/>
            <person name="Zhao S."/>
            <person name="Ji Z."/>
            <person name="Zhou Q."/>
            <person name="Hu M."/>
            <person name="Wang Y."/>
            <person name="Chen M."/>
            <person name="Xu Y."/>
            <person name="Jin H."/>
            <person name="Xiao X."/>
            <person name="Hu G."/>
            <person name="Bao F."/>
            <person name="Hu Y."/>
            <person name="Wan P."/>
            <person name="Li L."/>
            <person name="Deng X."/>
            <person name="Kuang T."/>
            <person name="Xiang C."/>
            <person name="Zhu J.K."/>
            <person name="Oliver M.J."/>
            <person name="He Y."/>
        </authorList>
    </citation>
    <scope>NUCLEOTIDE SEQUENCE [LARGE SCALE GENOMIC DNA]</scope>
    <source>
        <strain evidence="9">cv. XS01</strain>
    </source>
</reference>
<dbReference type="EMBL" id="KQ997030">
    <property type="protein sequence ID" value="KZV44357.1"/>
    <property type="molecule type" value="Genomic_DNA"/>
</dbReference>
<dbReference type="GO" id="GO:0005737">
    <property type="term" value="C:cytoplasm"/>
    <property type="evidence" value="ECO:0007669"/>
    <property type="project" value="TreeGrafter"/>
</dbReference>
<dbReference type="GO" id="GO:0008270">
    <property type="term" value="F:zinc ion binding"/>
    <property type="evidence" value="ECO:0007669"/>
    <property type="project" value="UniProtKB-KW"/>
</dbReference>
<dbReference type="GO" id="GO:0016567">
    <property type="term" value="P:protein ubiquitination"/>
    <property type="evidence" value="ECO:0007669"/>
    <property type="project" value="TreeGrafter"/>
</dbReference>
<evidence type="ECO:0000256" key="3">
    <source>
        <dbReference type="ARBA" id="ARBA00022723"/>
    </source>
</evidence>
<dbReference type="PANTHER" id="PTHR15710">
    <property type="entry name" value="E3 UBIQUITIN-PROTEIN LIGASE PRAJA"/>
    <property type="match status" value="1"/>
</dbReference>
<keyword evidence="4 6" id="KW-0863">Zinc-finger</keyword>
<feature type="domain" description="RING-type" evidence="7">
    <location>
        <begin position="150"/>
        <end position="195"/>
    </location>
</feature>
<dbReference type="Pfam" id="PF13639">
    <property type="entry name" value="zf-RING_2"/>
    <property type="match status" value="1"/>
</dbReference>
<evidence type="ECO:0000259" key="7">
    <source>
        <dbReference type="PROSITE" id="PS50089"/>
    </source>
</evidence>
<protein>
    <recommendedName>
        <fullName evidence="2">RING-type E3 ubiquitin transferase</fullName>
        <ecNumber evidence="2">2.3.2.27</ecNumber>
    </recommendedName>
</protein>
<dbReference type="Proteomes" id="UP000250235">
    <property type="component" value="Unassembled WGS sequence"/>
</dbReference>
<accession>A0A2Z7CER4</accession>
<dbReference type="OrthoDB" id="4348522at2759"/>
<keyword evidence="3" id="KW-0479">Metal-binding</keyword>
<evidence type="ECO:0000313" key="9">
    <source>
        <dbReference type="Proteomes" id="UP000250235"/>
    </source>
</evidence>
<dbReference type="GO" id="GO:0061630">
    <property type="term" value="F:ubiquitin protein ligase activity"/>
    <property type="evidence" value="ECO:0007669"/>
    <property type="project" value="UniProtKB-EC"/>
</dbReference>
<dbReference type="AlphaFoldDB" id="A0A2Z7CER4"/>
<dbReference type="EC" id="2.3.2.27" evidence="2"/>
<gene>
    <name evidence="8" type="ORF">F511_26439</name>
</gene>
<dbReference type="CDD" id="cd16454">
    <property type="entry name" value="RING-H2_PA-TM-RING"/>
    <property type="match status" value="1"/>
</dbReference>
<evidence type="ECO:0000256" key="6">
    <source>
        <dbReference type="PROSITE-ProRule" id="PRU00175"/>
    </source>
</evidence>
<dbReference type="InterPro" id="IPR001841">
    <property type="entry name" value="Znf_RING"/>
</dbReference>
<dbReference type="Gene3D" id="3.30.40.10">
    <property type="entry name" value="Zinc/RING finger domain, C3HC4 (zinc finger)"/>
    <property type="match status" value="1"/>
</dbReference>
<sequence length="269" mass="29928">MSTTPEPVASRRYSSTAAAASSPTNLRSYSCYNCNFSFHITPATASSSSSPSSFRCPRCLHRHLLPHHTVSPPPPPPSPPLNPDHTPFQTTFAYYTSDDSDSEHDYDSDSSLLSFTTPPFHSSTPALKSFVNSLPIKTLLPDSAKSLQPCSICMEDFEIHSDSSAIVNELPCQHYFHNICIVEWLNRSYTCPLCRYKFPVEPGPNRWEEEYDAVLFVDLALIREPMTRRLSGARSLGSGAEVAESTWERVGLNFDAMHDEDGDTLMVDV</sequence>
<evidence type="ECO:0000256" key="1">
    <source>
        <dbReference type="ARBA" id="ARBA00000900"/>
    </source>
</evidence>
<comment type="catalytic activity">
    <reaction evidence="1">
        <text>S-ubiquitinyl-[E2 ubiquitin-conjugating enzyme]-L-cysteine + [acceptor protein]-L-lysine = [E2 ubiquitin-conjugating enzyme]-L-cysteine + N(6)-ubiquitinyl-[acceptor protein]-L-lysine.</text>
        <dbReference type="EC" id="2.3.2.27"/>
    </reaction>
</comment>
<organism evidence="8 9">
    <name type="scientific">Dorcoceras hygrometricum</name>
    <dbReference type="NCBI Taxonomy" id="472368"/>
    <lineage>
        <taxon>Eukaryota</taxon>
        <taxon>Viridiplantae</taxon>
        <taxon>Streptophyta</taxon>
        <taxon>Embryophyta</taxon>
        <taxon>Tracheophyta</taxon>
        <taxon>Spermatophyta</taxon>
        <taxon>Magnoliopsida</taxon>
        <taxon>eudicotyledons</taxon>
        <taxon>Gunneridae</taxon>
        <taxon>Pentapetalae</taxon>
        <taxon>asterids</taxon>
        <taxon>lamiids</taxon>
        <taxon>Lamiales</taxon>
        <taxon>Gesneriaceae</taxon>
        <taxon>Didymocarpoideae</taxon>
        <taxon>Trichosporeae</taxon>
        <taxon>Loxocarpinae</taxon>
        <taxon>Dorcoceras</taxon>
    </lineage>
</organism>
<evidence type="ECO:0000256" key="4">
    <source>
        <dbReference type="ARBA" id="ARBA00022771"/>
    </source>
</evidence>